<dbReference type="PANTHER" id="PTHR11699">
    <property type="entry name" value="ALDEHYDE DEHYDROGENASE-RELATED"/>
    <property type="match status" value="1"/>
</dbReference>
<evidence type="ECO:0000313" key="4">
    <source>
        <dbReference type="Proteomes" id="UP000832034"/>
    </source>
</evidence>
<reference evidence="3" key="1">
    <citation type="submission" date="2021-12" db="EMBL/GenBank/DDBJ databases">
        <authorList>
            <person name="Veyrier F.J."/>
        </authorList>
    </citation>
    <scope>NUCLEOTIDE SEQUENCE</scope>
    <source>
        <strain evidence="3">SAG 1488-6</strain>
    </source>
</reference>
<dbReference type="EMBL" id="CP091512">
    <property type="protein sequence ID" value="UOO92562.1"/>
    <property type="molecule type" value="Genomic_DNA"/>
</dbReference>
<protein>
    <submittedName>
        <fullName evidence="3">Aldehyde dehydrogenase family protein</fullName>
    </submittedName>
</protein>
<organism evidence="3 4">
    <name type="scientific">Vitreoscilla stercoraria</name>
    <dbReference type="NCBI Taxonomy" id="61"/>
    <lineage>
        <taxon>Bacteria</taxon>
        <taxon>Pseudomonadati</taxon>
        <taxon>Pseudomonadota</taxon>
        <taxon>Betaproteobacteria</taxon>
        <taxon>Neisseriales</taxon>
        <taxon>Neisseriaceae</taxon>
        <taxon>Vitreoscilla</taxon>
    </lineage>
</organism>
<dbReference type="InterPro" id="IPR016161">
    <property type="entry name" value="Ald_DH/histidinol_DH"/>
</dbReference>
<dbReference type="Proteomes" id="UP000832034">
    <property type="component" value="Chromosome"/>
</dbReference>
<dbReference type="InterPro" id="IPR016163">
    <property type="entry name" value="Ald_DH_C"/>
</dbReference>
<accession>A0ABY4EGN4</accession>
<proteinExistence type="predicted"/>
<name>A0ABY4EGN4_VITST</name>
<feature type="domain" description="Aldehyde dehydrogenase" evidence="2">
    <location>
        <begin position="47"/>
        <end position="262"/>
    </location>
</feature>
<dbReference type="Pfam" id="PF00171">
    <property type="entry name" value="Aldedh"/>
    <property type="match status" value="1"/>
</dbReference>
<sequence length="486" mass="54031">MGLLNKLWQQWHHAKNDEVNEPLIVNGQSFNYAPHFINGERLVIDAKRHLDVKNPCTGQLERRISVAEDTTVANAVRIAKDSLFLWSGTPYIERLRVIEHFKNAFALQRQALSEVLQQESGLSEAEVKVEMEVTNEAIIYALTASQFKSNANSNWGDADAWIQHSIGPVGVVTVVCDERQTMKSLVSEVVVALLCGNTLLIKSHPCQPLLPVLLGDWLAQSGLPNGAYNVLQGDDAVTHILHHHPDVDAISYVFIEPVTKQAHLRQRQTVLAQNFIVLDNNVDMDKVWSQFVAGPSVRLNMPIWMVVGDEADVLLEKWQHYLQHQKAVVLSGEDGLKCCSSLLQQAAEVGADIVIDGSQMPLPEQGWYMGKSLIGNITPEVGLHQVASNRLAVMVMRVPDLNAAIDVINQTHNVGGVSLFSSNITSMWHFKQSLRQAEVISFNRMELVPSLNLPRGDITHVLAVGGQHAARWQFYARHQLIVGSIH</sequence>
<gene>
    <name evidence="3" type="ORF">LVJ81_00490</name>
</gene>
<evidence type="ECO:0000313" key="3">
    <source>
        <dbReference type="EMBL" id="UOO92562.1"/>
    </source>
</evidence>
<dbReference type="Gene3D" id="3.40.605.10">
    <property type="entry name" value="Aldehyde Dehydrogenase, Chain A, domain 1"/>
    <property type="match status" value="1"/>
</dbReference>
<keyword evidence="4" id="KW-1185">Reference proteome</keyword>
<dbReference type="Gene3D" id="3.40.309.10">
    <property type="entry name" value="Aldehyde Dehydrogenase, Chain A, domain 2"/>
    <property type="match status" value="1"/>
</dbReference>
<evidence type="ECO:0000256" key="1">
    <source>
        <dbReference type="ARBA" id="ARBA00023002"/>
    </source>
</evidence>
<dbReference type="RefSeq" id="WP_019957904.1">
    <property type="nucleotide sequence ID" value="NZ_CP091512.1"/>
</dbReference>
<dbReference type="InterPro" id="IPR015590">
    <property type="entry name" value="Aldehyde_DH_dom"/>
</dbReference>
<reference evidence="3" key="2">
    <citation type="journal article" date="2022" name="Res Sq">
        <title>Evolution of multicellular longitudinally dividing oral cavity symbionts (Neisseriaceae).</title>
        <authorList>
            <person name="Nyongesa S."/>
            <person name="Weber P."/>
            <person name="Bernet E."/>
            <person name="Pullido F."/>
            <person name="Nieckarz M."/>
            <person name="Delaby M."/>
            <person name="Nieves C."/>
            <person name="Viehboeck T."/>
            <person name="Krause N."/>
            <person name="Rivera-Millot A."/>
            <person name="Nakamura A."/>
            <person name="Vischer N."/>
            <person name="VanNieuwenhze M."/>
            <person name="Brun Y."/>
            <person name="Cava F."/>
            <person name="Bulgheresi S."/>
            <person name="Veyrier F."/>
        </authorList>
    </citation>
    <scope>NUCLEOTIDE SEQUENCE</scope>
    <source>
        <strain evidence="3">SAG 1488-6</strain>
    </source>
</reference>
<dbReference type="SUPFAM" id="SSF53720">
    <property type="entry name" value="ALDH-like"/>
    <property type="match status" value="1"/>
</dbReference>
<keyword evidence="1" id="KW-0560">Oxidoreductase</keyword>
<dbReference type="InterPro" id="IPR016162">
    <property type="entry name" value="Ald_DH_N"/>
</dbReference>
<evidence type="ECO:0000259" key="2">
    <source>
        <dbReference type="Pfam" id="PF00171"/>
    </source>
</evidence>